<dbReference type="InterPro" id="IPR007138">
    <property type="entry name" value="ABM_dom"/>
</dbReference>
<dbReference type="SUPFAM" id="SSF54909">
    <property type="entry name" value="Dimeric alpha+beta barrel"/>
    <property type="match status" value="1"/>
</dbReference>
<accession>A0A381QT81</accession>
<dbReference type="AlphaFoldDB" id="A0A381QT81"/>
<evidence type="ECO:0000313" key="2">
    <source>
        <dbReference type="EMBL" id="SUZ81918.1"/>
    </source>
</evidence>
<feature type="non-terminal residue" evidence="2">
    <location>
        <position position="1"/>
    </location>
</feature>
<protein>
    <recommendedName>
        <fullName evidence="1">ABM domain-containing protein</fullName>
    </recommendedName>
</protein>
<name>A0A381QT81_9ZZZZ</name>
<dbReference type="EMBL" id="UINC01001483">
    <property type="protein sequence ID" value="SUZ81918.1"/>
    <property type="molecule type" value="Genomic_DNA"/>
</dbReference>
<gene>
    <name evidence="2" type="ORF">METZ01_LOCUS34772</name>
</gene>
<feature type="domain" description="ABM" evidence="1">
    <location>
        <begin position="1"/>
        <end position="60"/>
    </location>
</feature>
<organism evidence="2">
    <name type="scientific">marine metagenome</name>
    <dbReference type="NCBI Taxonomy" id="408172"/>
    <lineage>
        <taxon>unclassified sequences</taxon>
        <taxon>metagenomes</taxon>
        <taxon>ecological metagenomes</taxon>
    </lineage>
</organism>
<proteinExistence type="predicted"/>
<dbReference type="Gene3D" id="3.30.70.100">
    <property type="match status" value="1"/>
</dbReference>
<dbReference type="InterPro" id="IPR011008">
    <property type="entry name" value="Dimeric_a/b-barrel"/>
</dbReference>
<evidence type="ECO:0000259" key="1">
    <source>
        <dbReference type="Pfam" id="PF03992"/>
    </source>
</evidence>
<sequence>VIVTFNIDSDNQRTALQEIGDYVGSFLSQQPGFLGSWLHSGLDGASIVHYAEWKCQADFLKAGEKARSHPSFDKLMSYKPNGLGYRLHRSFP</sequence>
<dbReference type="Pfam" id="PF03992">
    <property type="entry name" value="ABM"/>
    <property type="match status" value="1"/>
</dbReference>
<reference evidence="2" key="1">
    <citation type="submission" date="2018-05" db="EMBL/GenBank/DDBJ databases">
        <authorList>
            <person name="Lanie J.A."/>
            <person name="Ng W.-L."/>
            <person name="Kazmierczak K.M."/>
            <person name="Andrzejewski T.M."/>
            <person name="Davidsen T.M."/>
            <person name="Wayne K.J."/>
            <person name="Tettelin H."/>
            <person name="Glass J.I."/>
            <person name="Rusch D."/>
            <person name="Podicherti R."/>
            <person name="Tsui H.-C.T."/>
            <person name="Winkler M.E."/>
        </authorList>
    </citation>
    <scope>NUCLEOTIDE SEQUENCE</scope>
</reference>